<dbReference type="EMBL" id="HACA01004545">
    <property type="protein sequence ID" value="CDW21906.1"/>
    <property type="molecule type" value="Transcribed_RNA"/>
</dbReference>
<dbReference type="Gene3D" id="3.30.420.10">
    <property type="entry name" value="Ribonuclease H-like superfamily/Ribonuclease H"/>
    <property type="match status" value="1"/>
</dbReference>
<organism evidence="1">
    <name type="scientific">Lepeophtheirus salmonis</name>
    <name type="common">Salmon louse</name>
    <name type="synonym">Caligus salmonis</name>
    <dbReference type="NCBI Taxonomy" id="72036"/>
    <lineage>
        <taxon>Eukaryota</taxon>
        <taxon>Metazoa</taxon>
        <taxon>Ecdysozoa</taxon>
        <taxon>Arthropoda</taxon>
        <taxon>Crustacea</taxon>
        <taxon>Multicrustacea</taxon>
        <taxon>Hexanauplia</taxon>
        <taxon>Copepoda</taxon>
        <taxon>Siphonostomatoida</taxon>
        <taxon>Caligidae</taxon>
        <taxon>Lepeophtheirus</taxon>
    </lineage>
</organism>
<dbReference type="InterPro" id="IPR036397">
    <property type="entry name" value="RNaseH_sf"/>
</dbReference>
<name>A0A0K2T8X3_LEPSM</name>
<reference evidence="1" key="1">
    <citation type="submission" date="2014-05" db="EMBL/GenBank/DDBJ databases">
        <authorList>
            <person name="Chronopoulou M."/>
        </authorList>
    </citation>
    <scope>NUCLEOTIDE SEQUENCE</scope>
    <source>
        <tissue evidence="1">Whole organism</tissue>
    </source>
</reference>
<proteinExistence type="predicted"/>
<dbReference type="GO" id="GO:0003676">
    <property type="term" value="F:nucleic acid binding"/>
    <property type="evidence" value="ECO:0007669"/>
    <property type="project" value="InterPro"/>
</dbReference>
<evidence type="ECO:0000313" key="1">
    <source>
        <dbReference type="EMBL" id="CDW21906.1"/>
    </source>
</evidence>
<protein>
    <submittedName>
        <fullName evidence="1">Putative LOC101460606 [Ceratitis capitata]</fullName>
    </submittedName>
</protein>
<accession>A0A0K2T8X3</accession>
<dbReference type="AlphaFoldDB" id="A0A0K2T8X3"/>
<sequence>MHLNYSKDQATNDYYLFLSMAKALGTTDFVSIKTCGNWSSPDYFFANRDKGLYKQSIMKLDSRWQQVIKQNWMIVTLLIKDSDKAK</sequence>
<feature type="non-terminal residue" evidence="1">
    <location>
        <position position="86"/>
    </location>
</feature>